<dbReference type="RefSeq" id="WP_109968422.1">
    <property type="nucleotide sequence ID" value="NZ_CP176093.1"/>
</dbReference>
<dbReference type="Proteomes" id="UP000245657">
    <property type="component" value="Unassembled WGS sequence"/>
</dbReference>
<dbReference type="EMBL" id="QGMY01000007">
    <property type="protein sequence ID" value="PWR71933.1"/>
    <property type="molecule type" value="Genomic_DNA"/>
</dbReference>
<name>A0A2V2N9I2_9EURY</name>
<organism evidence="1 2">
    <name type="scientific">Methanospirillum lacunae</name>
    <dbReference type="NCBI Taxonomy" id="668570"/>
    <lineage>
        <taxon>Archaea</taxon>
        <taxon>Methanobacteriati</taxon>
        <taxon>Methanobacteriota</taxon>
        <taxon>Stenosarchaea group</taxon>
        <taxon>Methanomicrobia</taxon>
        <taxon>Methanomicrobiales</taxon>
        <taxon>Methanospirillaceae</taxon>
        <taxon>Methanospirillum</taxon>
    </lineage>
</organism>
<evidence type="ECO:0000313" key="1">
    <source>
        <dbReference type="EMBL" id="PWR71933.1"/>
    </source>
</evidence>
<reference evidence="1 2" key="1">
    <citation type="submission" date="2018-05" db="EMBL/GenBank/DDBJ databases">
        <title>Draft genome of Methanospirillum lacunae Ki8-1.</title>
        <authorList>
            <person name="Dueholm M.S."/>
            <person name="Nielsen P.H."/>
            <person name="Bakmann L.F."/>
            <person name="Otzen D.E."/>
        </authorList>
    </citation>
    <scope>NUCLEOTIDE SEQUENCE [LARGE SCALE GENOMIC DNA]</scope>
    <source>
        <strain evidence="1 2">Ki8-1</strain>
    </source>
</reference>
<dbReference type="AlphaFoldDB" id="A0A2V2N9I2"/>
<evidence type="ECO:0000313" key="2">
    <source>
        <dbReference type="Proteomes" id="UP000245657"/>
    </source>
</evidence>
<keyword evidence="2" id="KW-1185">Reference proteome</keyword>
<comment type="caution">
    <text evidence="1">The sequence shown here is derived from an EMBL/GenBank/DDBJ whole genome shotgun (WGS) entry which is preliminary data.</text>
</comment>
<sequence length="166" mass="18653">MNYSIITGGILAIAFLLSVSAVVAVEPSAIYPSLKVSNTSQPYEDQAFQERADYAIKNLTNPLPKDNNLMELQSVYYELVKKNVKPEFYGEAKNITQFIFYDMKAGEGIQEYKDTTHTANNRIESRDDVGNQAYADLDAAKQAWKKISKRYPDYTPDFLAGDGRSS</sequence>
<dbReference type="GeneID" id="97548211"/>
<proteinExistence type="predicted"/>
<accession>A0A2V2N9I2</accession>
<dbReference type="OrthoDB" id="117336at2157"/>
<gene>
    <name evidence="1" type="ORF">DK846_08010</name>
</gene>
<protein>
    <submittedName>
        <fullName evidence="1">Uncharacterized protein</fullName>
    </submittedName>
</protein>